<proteinExistence type="predicted"/>
<evidence type="ECO:0000313" key="2">
    <source>
        <dbReference type="Proteomes" id="UP000016491"/>
    </source>
</evidence>
<sequence length="52" mass="5963">MIYIVWYKYAGITEAEKANFPVFNRAVRGSRNVTFHRFILIGGEKLAESARA</sequence>
<comment type="caution">
    <text evidence="1">The sequence shown here is derived from an EMBL/GenBank/DDBJ whole genome shotgun (WGS) entry which is preliminary data.</text>
</comment>
<reference evidence="1 2" key="1">
    <citation type="submission" date="2013-07" db="EMBL/GenBank/DDBJ databases">
        <authorList>
            <person name="Weinstock G."/>
            <person name="Sodergren E."/>
            <person name="Wylie T."/>
            <person name="Fulton L."/>
            <person name="Fulton R."/>
            <person name="Fronick C."/>
            <person name="O'Laughlin M."/>
            <person name="Godfrey J."/>
            <person name="Miner T."/>
            <person name="Herter B."/>
            <person name="Appelbaum E."/>
            <person name="Cordes M."/>
            <person name="Lek S."/>
            <person name="Wollam A."/>
            <person name="Pepin K.H."/>
            <person name="Palsikar V.B."/>
            <person name="Mitreva M."/>
            <person name="Wilson R.K."/>
        </authorList>
    </citation>
    <scope>NUCLEOTIDE SEQUENCE [LARGE SCALE GENOMIC DNA]</scope>
    <source>
        <strain evidence="1 2">ATCC 14940</strain>
    </source>
</reference>
<dbReference type="Proteomes" id="UP000016491">
    <property type="component" value="Unassembled WGS sequence"/>
</dbReference>
<protein>
    <submittedName>
        <fullName evidence="1">Uncharacterized protein</fullName>
    </submittedName>
</protein>
<evidence type="ECO:0000313" key="1">
    <source>
        <dbReference type="EMBL" id="ERI80513.1"/>
    </source>
</evidence>
<accession>A0ABC9U3F7</accession>
<dbReference type="EMBL" id="AWSU01000022">
    <property type="protein sequence ID" value="ERI80513.1"/>
    <property type="molecule type" value="Genomic_DNA"/>
</dbReference>
<organism evidence="1 2">
    <name type="scientific">[Clostridium] symbiosum ATCC 14940</name>
    <dbReference type="NCBI Taxonomy" id="411472"/>
    <lineage>
        <taxon>Bacteria</taxon>
        <taxon>Bacillati</taxon>
        <taxon>Bacillota</taxon>
        <taxon>Clostridia</taxon>
        <taxon>Lachnospirales</taxon>
        <taxon>Lachnospiraceae</taxon>
        <taxon>Otoolea</taxon>
    </lineage>
</organism>
<gene>
    <name evidence="1" type="ORF">CLOSYM_00269</name>
</gene>
<dbReference type="AlphaFoldDB" id="A0ABC9U3F7"/>
<name>A0ABC9U3F7_CLOSY</name>